<dbReference type="GO" id="GO:0016740">
    <property type="term" value="F:transferase activity"/>
    <property type="evidence" value="ECO:0007669"/>
    <property type="project" value="UniProtKB-KW"/>
</dbReference>
<dbReference type="AlphaFoldDB" id="A0A250JE50"/>
<evidence type="ECO:0000313" key="4">
    <source>
        <dbReference type="Proteomes" id="UP000217257"/>
    </source>
</evidence>
<keyword evidence="1" id="KW-0808">Transferase</keyword>
<dbReference type="RefSeq" id="WP_095989441.1">
    <property type="nucleotide sequence ID" value="NZ_CP022098.1"/>
</dbReference>
<evidence type="ECO:0000259" key="2">
    <source>
        <dbReference type="Pfam" id="PF13427"/>
    </source>
</evidence>
<sequence length="262" mass="28750">MNPPQDIPTHVAPAVARYTDAVVKRLQAVLGDALLGVYLIGSNSLGGYEAGPSDIDLIAICARPVELATKEALARELDHRALPCPARGLEFVLYPKDTVSRPTPSPRFELNLNTGAGMGHRFTVRPEDESPHWFVIDLDIARQHGVRLAGPPANELLAPQDKRWVLDAIRTSLAWHSREEPASANNVLNACRAWRYAEEGVWSTKLAAATWARERLEEPSLIDAALATRRGQPGPALTPEAVHALVQRVLRVVERAMPRDNP</sequence>
<accession>A0A250JE50</accession>
<reference evidence="3 4" key="1">
    <citation type="submission" date="2017-06" db="EMBL/GenBank/DDBJ databases">
        <title>Sequencing and comparative analysis of myxobacterial genomes.</title>
        <authorList>
            <person name="Rupp O."/>
            <person name="Goesmann A."/>
            <person name="Sogaard-Andersen L."/>
        </authorList>
    </citation>
    <scope>NUCLEOTIDE SEQUENCE [LARGE SCALE GENOMIC DNA]</scope>
    <source>
        <strain evidence="3 4">DSM 52655</strain>
    </source>
</reference>
<dbReference type="EMBL" id="CP022098">
    <property type="protein sequence ID" value="ATB41787.1"/>
    <property type="molecule type" value="Genomic_DNA"/>
</dbReference>
<dbReference type="Proteomes" id="UP000217257">
    <property type="component" value="Chromosome"/>
</dbReference>
<organism evidence="3 4">
    <name type="scientific">Cystobacter fuscus</name>
    <dbReference type="NCBI Taxonomy" id="43"/>
    <lineage>
        <taxon>Bacteria</taxon>
        <taxon>Pseudomonadati</taxon>
        <taxon>Myxococcota</taxon>
        <taxon>Myxococcia</taxon>
        <taxon>Myxococcales</taxon>
        <taxon>Cystobacterineae</taxon>
        <taxon>Archangiaceae</taxon>
        <taxon>Cystobacter</taxon>
    </lineage>
</organism>
<feature type="domain" description="Adenylyltransferase AadA C-terminal" evidence="2">
    <location>
        <begin position="156"/>
        <end position="249"/>
    </location>
</feature>
<evidence type="ECO:0000313" key="3">
    <source>
        <dbReference type="EMBL" id="ATB41787.1"/>
    </source>
</evidence>
<dbReference type="KEGG" id="cfus:CYFUS_007257"/>
<dbReference type="InterPro" id="IPR043519">
    <property type="entry name" value="NT_sf"/>
</dbReference>
<evidence type="ECO:0000256" key="1">
    <source>
        <dbReference type="ARBA" id="ARBA00022679"/>
    </source>
</evidence>
<gene>
    <name evidence="3" type="ORF">CYFUS_007257</name>
</gene>
<dbReference type="InterPro" id="IPR025184">
    <property type="entry name" value="AadA_C"/>
</dbReference>
<protein>
    <recommendedName>
        <fullName evidence="2">Adenylyltransferase AadA C-terminal domain-containing protein</fullName>
    </recommendedName>
</protein>
<name>A0A250JE50_9BACT</name>
<dbReference type="SUPFAM" id="SSF81301">
    <property type="entry name" value="Nucleotidyltransferase"/>
    <property type="match status" value="1"/>
</dbReference>
<proteinExistence type="predicted"/>
<dbReference type="Pfam" id="PF13427">
    <property type="entry name" value="AadA_C"/>
    <property type="match status" value="1"/>
</dbReference>